<dbReference type="InterPro" id="IPR035093">
    <property type="entry name" value="RelE/ParE_toxin_dom_sf"/>
</dbReference>
<organism evidence="1">
    <name type="scientific">freshwater metagenome</name>
    <dbReference type="NCBI Taxonomy" id="449393"/>
    <lineage>
        <taxon>unclassified sequences</taxon>
        <taxon>metagenomes</taxon>
        <taxon>ecological metagenomes</taxon>
    </lineage>
</organism>
<dbReference type="Pfam" id="PF06769">
    <property type="entry name" value="YoeB_toxin"/>
    <property type="match status" value="1"/>
</dbReference>
<dbReference type="SUPFAM" id="SSF143011">
    <property type="entry name" value="RelE-like"/>
    <property type="match status" value="1"/>
</dbReference>
<evidence type="ECO:0000313" key="1">
    <source>
        <dbReference type="EMBL" id="CAB4891456.1"/>
    </source>
</evidence>
<dbReference type="GO" id="GO:0004519">
    <property type="term" value="F:endonuclease activity"/>
    <property type="evidence" value="ECO:0007669"/>
    <property type="project" value="InterPro"/>
</dbReference>
<dbReference type="EMBL" id="CAFBMC010000013">
    <property type="protein sequence ID" value="CAB4891456.1"/>
    <property type="molecule type" value="Genomic_DNA"/>
</dbReference>
<reference evidence="1" key="1">
    <citation type="submission" date="2020-05" db="EMBL/GenBank/DDBJ databases">
        <authorList>
            <person name="Chiriac C."/>
            <person name="Salcher M."/>
            <person name="Ghai R."/>
            <person name="Kavagutti S V."/>
        </authorList>
    </citation>
    <scope>NUCLEOTIDE SEQUENCE</scope>
</reference>
<gene>
    <name evidence="1" type="ORF">UFOPK3495_00403</name>
</gene>
<dbReference type="Gene3D" id="3.30.2310.20">
    <property type="entry name" value="RelE-like"/>
    <property type="match status" value="1"/>
</dbReference>
<proteinExistence type="predicted"/>
<dbReference type="AlphaFoldDB" id="A0A6J7F718"/>
<sequence length="97" mass="11317">MELRYATRDLERVCTDERRMQKDLGKNVAKKLKLRIAELTYVGEMRDLLEGSGRWEALKADRVGQWSARLTGNWRLIVQPDEGDEVTVLVVEIIDYH</sequence>
<name>A0A6J7F718_9ZZZZ</name>
<dbReference type="GO" id="GO:0006401">
    <property type="term" value="P:RNA catabolic process"/>
    <property type="evidence" value="ECO:0007669"/>
    <property type="project" value="InterPro"/>
</dbReference>
<dbReference type="InterPro" id="IPR009614">
    <property type="entry name" value="YoeB_toxin"/>
</dbReference>
<protein>
    <submittedName>
        <fullName evidence="1">Unannotated protein</fullName>
    </submittedName>
</protein>
<accession>A0A6J7F718</accession>